<gene>
    <name evidence="3" type="ORF">KY290_008127</name>
</gene>
<proteinExistence type="predicted"/>
<feature type="coiled-coil region" evidence="1">
    <location>
        <begin position="49"/>
        <end position="92"/>
    </location>
</feature>
<evidence type="ECO:0000313" key="3">
    <source>
        <dbReference type="EMBL" id="KAH0776716.1"/>
    </source>
</evidence>
<evidence type="ECO:0000256" key="2">
    <source>
        <dbReference type="SAM" id="MobiDB-lite"/>
    </source>
</evidence>
<feature type="compositionally biased region" description="Polar residues" evidence="2">
    <location>
        <begin position="108"/>
        <end position="140"/>
    </location>
</feature>
<organism evidence="3 4">
    <name type="scientific">Solanum tuberosum</name>
    <name type="common">Potato</name>
    <dbReference type="NCBI Taxonomy" id="4113"/>
    <lineage>
        <taxon>Eukaryota</taxon>
        <taxon>Viridiplantae</taxon>
        <taxon>Streptophyta</taxon>
        <taxon>Embryophyta</taxon>
        <taxon>Tracheophyta</taxon>
        <taxon>Spermatophyta</taxon>
        <taxon>Magnoliopsida</taxon>
        <taxon>eudicotyledons</taxon>
        <taxon>Gunneridae</taxon>
        <taxon>Pentapetalae</taxon>
        <taxon>asterids</taxon>
        <taxon>lamiids</taxon>
        <taxon>Solanales</taxon>
        <taxon>Solanaceae</taxon>
        <taxon>Solanoideae</taxon>
        <taxon>Solaneae</taxon>
        <taxon>Solanum</taxon>
    </lineage>
</organism>
<accession>A0ABQ7W8V3</accession>
<sequence length="151" mass="16824">MFIATRTKNGKQVDPETEVVIAKLQNRQNLGKQQMTHLRQCLEMSSLVEFDAMEEVNELKEEVVELRKLQGLKEEVQELQQLRHLMKLLVKNNHGLNLEDAEGFVGSNLPSPVDSSSARATRGQNLPRSSGSTHGPNLTKETYGDAIENGG</sequence>
<name>A0ABQ7W8V3_SOLTU</name>
<comment type="caution">
    <text evidence="3">The sequence shown here is derived from an EMBL/GenBank/DDBJ whole genome shotgun (WGS) entry which is preliminary data.</text>
</comment>
<evidence type="ECO:0000313" key="4">
    <source>
        <dbReference type="Proteomes" id="UP000826656"/>
    </source>
</evidence>
<dbReference type="EMBL" id="JAIVGD010000003">
    <property type="protein sequence ID" value="KAH0776716.1"/>
    <property type="molecule type" value="Genomic_DNA"/>
</dbReference>
<keyword evidence="1" id="KW-0175">Coiled coil</keyword>
<evidence type="ECO:0000256" key="1">
    <source>
        <dbReference type="SAM" id="Coils"/>
    </source>
</evidence>
<reference evidence="3 4" key="1">
    <citation type="journal article" date="2021" name="bioRxiv">
        <title>Chromosome-scale and haplotype-resolved genome assembly of a tetraploid potato cultivar.</title>
        <authorList>
            <person name="Sun H."/>
            <person name="Jiao W.-B."/>
            <person name="Krause K."/>
            <person name="Campoy J.A."/>
            <person name="Goel M."/>
            <person name="Folz-Donahue K."/>
            <person name="Kukat C."/>
            <person name="Huettel B."/>
            <person name="Schneeberger K."/>
        </authorList>
    </citation>
    <scope>NUCLEOTIDE SEQUENCE [LARGE SCALE GENOMIC DNA]</scope>
    <source>
        <strain evidence="3">SolTubOtavaFocal</strain>
        <tissue evidence="3">Leaves</tissue>
    </source>
</reference>
<protein>
    <submittedName>
        <fullName evidence="3">Uncharacterized protein</fullName>
    </submittedName>
</protein>
<keyword evidence="4" id="KW-1185">Reference proteome</keyword>
<feature type="region of interest" description="Disordered" evidence="2">
    <location>
        <begin position="102"/>
        <end position="151"/>
    </location>
</feature>
<dbReference type="Proteomes" id="UP000826656">
    <property type="component" value="Unassembled WGS sequence"/>
</dbReference>